<keyword evidence="2" id="KW-1185">Reference proteome</keyword>
<dbReference type="AlphaFoldDB" id="A0A8X6LKL9"/>
<comment type="caution">
    <text evidence="1">The sequence shown here is derived from an EMBL/GenBank/DDBJ whole genome shotgun (WGS) entry which is preliminary data.</text>
</comment>
<reference evidence="1" key="1">
    <citation type="submission" date="2020-07" db="EMBL/GenBank/DDBJ databases">
        <title>Multicomponent nature underlies the extraordinary mechanical properties of spider dragline silk.</title>
        <authorList>
            <person name="Kono N."/>
            <person name="Nakamura H."/>
            <person name="Mori M."/>
            <person name="Yoshida Y."/>
            <person name="Ohtoshi R."/>
            <person name="Malay A.D."/>
            <person name="Moran D.A.P."/>
            <person name="Tomita M."/>
            <person name="Numata K."/>
            <person name="Arakawa K."/>
        </authorList>
    </citation>
    <scope>NUCLEOTIDE SEQUENCE</scope>
</reference>
<protein>
    <submittedName>
        <fullName evidence="1">Uncharacterized protein</fullName>
    </submittedName>
</protein>
<proteinExistence type="predicted"/>
<sequence length="95" mass="10400">MSTLQSMKLLMLRYMATPPALRLNDDDTATDDIVAICVRLAVLQYDLILKACTFTGMEFFIQVSLIAKFCLASRTSDSGALLSRCRCSIGSSLIA</sequence>
<evidence type="ECO:0000313" key="1">
    <source>
        <dbReference type="EMBL" id="GFR11787.1"/>
    </source>
</evidence>
<evidence type="ECO:0000313" key="2">
    <source>
        <dbReference type="Proteomes" id="UP000887116"/>
    </source>
</evidence>
<name>A0A8X6LKL9_TRICU</name>
<dbReference type="Proteomes" id="UP000887116">
    <property type="component" value="Unassembled WGS sequence"/>
</dbReference>
<gene>
    <name evidence="1" type="ORF">TNCT_345331</name>
</gene>
<dbReference type="EMBL" id="BMAO01016859">
    <property type="protein sequence ID" value="GFR11787.1"/>
    <property type="molecule type" value="Genomic_DNA"/>
</dbReference>
<organism evidence="1 2">
    <name type="scientific">Trichonephila clavata</name>
    <name type="common">Joro spider</name>
    <name type="synonym">Nephila clavata</name>
    <dbReference type="NCBI Taxonomy" id="2740835"/>
    <lineage>
        <taxon>Eukaryota</taxon>
        <taxon>Metazoa</taxon>
        <taxon>Ecdysozoa</taxon>
        <taxon>Arthropoda</taxon>
        <taxon>Chelicerata</taxon>
        <taxon>Arachnida</taxon>
        <taxon>Araneae</taxon>
        <taxon>Araneomorphae</taxon>
        <taxon>Entelegynae</taxon>
        <taxon>Araneoidea</taxon>
        <taxon>Nephilidae</taxon>
        <taxon>Trichonephila</taxon>
    </lineage>
</organism>
<accession>A0A8X6LKL9</accession>